<proteinExistence type="predicted"/>
<feature type="non-terminal residue" evidence="1">
    <location>
        <position position="181"/>
    </location>
</feature>
<keyword evidence="2" id="KW-1185">Reference proteome</keyword>
<reference evidence="1 2" key="1">
    <citation type="journal article" date="2018" name="Sci. Rep.">
        <title>Comparative analysis of the Pocillopora damicornis genome highlights role of immune system in coral evolution.</title>
        <authorList>
            <person name="Cunning R."/>
            <person name="Bay R.A."/>
            <person name="Gillette P."/>
            <person name="Baker A.C."/>
            <person name="Traylor-Knowles N."/>
        </authorList>
    </citation>
    <scope>NUCLEOTIDE SEQUENCE [LARGE SCALE GENOMIC DNA]</scope>
    <source>
        <strain evidence="1">RSMAS</strain>
        <tissue evidence="1">Whole animal</tissue>
    </source>
</reference>
<comment type="caution">
    <text evidence="1">The sequence shown here is derived from an EMBL/GenBank/DDBJ whole genome shotgun (WGS) entry which is preliminary data.</text>
</comment>
<evidence type="ECO:0000313" key="1">
    <source>
        <dbReference type="EMBL" id="RMX51538.1"/>
    </source>
</evidence>
<organism evidence="1 2">
    <name type="scientific">Pocillopora damicornis</name>
    <name type="common">Cauliflower coral</name>
    <name type="synonym">Millepora damicornis</name>
    <dbReference type="NCBI Taxonomy" id="46731"/>
    <lineage>
        <taxon>Eukaryota</taxon>
        <taxon>Metazoa</taxon>
        <taxon>Cnidaria</taxon>
        <taxon>Anthozoa</taxon>
        <taxon>Hexacorallia</taxon>
        <taxon>Scleractinia</taxon>
        <taxon>Astrocoeniina</taxon>
        <taxon>Pocilloporidae</taxon>
        <taxon>Pocillopora</taxon>
    </lineage>
</organism>
<dbReference type="Proteomes" id="UP000275408">
    <property type="component" value="Unassembled WGS sequence"/>
</dbReference>
<gene>
    <name evidence="1" type="ORF">pdam_00010297</name>
</gene>
<name>A0A3M6UDN3_POCDA</name>
<protein>
    <submittedName>
        <fullName evidence="1">Uncharacterized protein</fullName>
    </submittedName>
</protein>
<sequence length="181" mass="20347">SEKHYCLVSKVSKEGFFASYLGPYLLPAGKQKRQNSLQGQENTNVEKNLGPIPMYIDPSKTILAPHSQANELGRHIQYDLIACDKLKTQETAMKKQIQTILPHFLKQEITRLNNKKHCCTFLQPVNQMIKILSCMSSSSLPKMLLISMQRCSAIIMKSGDSSGCNEKTNSNNFTSLLKKPN</sequence>
<accession>A0A3M6UDN3</accession>
<dbReference type="AlphaFoldDB" id="A0A3M6UDN3"/>
<dbReference type="EMBL" id="RCHS01001758">
    <property type="protein sequence ID" value="RMX51538.1"/>
    <property type="molecule type" value="Genomic_DNA"/>
</dbReference>
<feature type="non-terminal residue" evidence="1">
    <location>
        <position position="1"/>
    </location>
</feature>
<evidence type="ECO:0000313" key="2">
    <source>
        <dbReference type="Proteomes" id="UP000275408"/>
    </source>
</evidence>